<dbReference type="PANTHER" id="PTHR30620:SF87">
    <property type="entry name" value="BETA-GLUCOSIDASE"/>
    <property type="match status" value="1"/>
</dbReference>
<sequence length="1895" mass="207398">MTLTLVAFINSKKIEMLWEMMVPFKYRHFIEDLKDLGKYSWLETMMLERVCLSYVHKRGGSSGSVWNALVCASSQIGYMPEQSETVDDYEYKELSEGQHICPERHANIFDKEEKRVVMEEGKESSSSSSVYKNPDAPVEARVQDLLSRMTLQEKIGQMTQIERIVTTHPVITNFFIGSVLNGGGSWPFEDAKSSDWADMIDGYQNAALASRLGIPIIYGIDAVHGNNNVYGATIFPHNIGLGATRDAELIRRIGAATALEVRAIGAHWAFAPCVAALRDPRWGRSYECYSEDAEIICELTTLVSGLQGQPPKEHTNGYPFLAGRNNVVACAKHFVGDGGTDRGTNEGNTLVSYEDLERLHLAPYLNCLAQGVSTVMASYSSWNGSKLHSDYFLLTELLKQKLGFKGFVISDWEALDRLSEPKSSNYRNCVKMSVNAGIDMVMLPFEYEQFIKDLTDLVEAGEVPMARIDDAVERILRVKFVAGLFEHPLTDRSLLSTVGCKEHRELGREAVRKSLVLLKNGKNVDKPFLPLDRSAKRILVTGTHADDLGYQCGGWTKAWFGLSGRITIGTTLLDAIKAAVGDETEVIFEKTPSEETLASSEEFAYAIVAVGEGPYAETLGDDSELIIPFNGSDIVTAVAEKIPTLAILFSGRPMVLEPTVLEKTEALVAAWLPGSEGQGMADVIFGDYDFEGKLPVSWFKRVEQLPLNADADSYDPLFPLGFGLNCSAGGNLNTWRKIKRSEVAGTCEEKTKKEYGRDRGVVMRLQEPTRAGGGACARPSLSHDSAGKNRSDDSDRTHRRFSSSHYRFFHRVQSGAGSWPFEDAESSDWADMIDGFQRSALASRLGIPIIYGTDAVHGNNNVYGATVFPHNIGLGATRDAELIRRIGAATAIEVRASGIHWTFAPCVAVLGDPRWGRCYESYGEDAKTVCEMSSIISGLQGNPPKEHPKAYPFLAGRNNLVACAKHFVGDGGTDKGLSEGHTIASYEELERIHMAPYLNCISQGVCTVMASFSSWNGSRLHSDYFLLTEVLKDKLGFKGFLVSDWDGLETISEPQGSNYRNCVKLSINAGIDMMMVPFKYRQFIEDLTDLVESGEVSMARVDGAVERILRVKFVAGLFEHPLTDRSLLPTVGCKEHREVAREAVRKSLVLLKNGKDSGKPFLPLDRMAKRVLVVGTHANDLGNQCGGWTKTKSGQSGGITIGTTLLDAIKAVVGDKTEVVYQKTPSKETLASCERFSYAIVAVGEPPYAEMKGDNSELTIPFNGCDIVTAVAEKITTLVILFSGRPMVLEAAVLEKTEALVAAWFPGSEGQGIADVIFGDYDFEGKLPVSWFKRVEQLPLKADTGKESSCVYQNPHAPVEARVKDLLSRMTLPEKIGQMTQIERTVASPAAITDFFIGSILNSGGSAPFKDAKSSDWADMIDGFQRSALASRLGIPMIYGTDAVHGNNNVFGATVFPHNIGLGATRDADLVRRIGAATALEVRACGAHWAFAPCVAVLGDPRWGRSYECYGEDAGLVCEMTSLVTGLQGEPPEEHPNGYPFVAGSNNVVACAKHFVGDGGTDKGINEGNTIASYQDLEKIHIPPYLKCLAQGVSTVMASYSSWDGSRLHANYFLLTEVLKEKLGFKGFIVSDWEGLDRLSEPMGSNYRSCVKTAINAGIDMVMVPFNYELFIRDMINLVESGEIPLARVNDAVERILRVKFIAGLFEHPLSDRSLLGTVGCKKHRELGREAVRKSLVLLKNGETADKPFLPLDRNAKRILETLESSEGFSYAIVAVGESPYAETIGDNTELVIPFKGSDIVTAVAERIPTLMILISGRPVVLEPAVLEKTEALVAAWLPGTEGQGMADVIFGDYDFEGKLPVSWFKTLEHLPLNANANSYDPLFPVGFGLNSKPV</sequence>
<dbReference type="EMBL" id="OU466861">
    <property type="protein sequence ID" value="CAH2065109.1"/>
    <property type="molecule type" value="Genomic_DNA"/>
</dbReference>
<dbReference type="GO" id="GO:0008422">
    <property type="term" value="F:beta-glucosidase activity"/>
    <property type="evidence" value="ECO:0007669"/>
    <property type="project" value="TreeGrafter"/>
</dbReference>
<feature type="domain" description="Glycoside hydrolase family 3 N-terminal" evidence="6">
    <location>
        <begin position="150"/>
        <end position="478"/>
    </location>
</feature>
<evidence type="ECO:0000313" key="9">
    <source>
        <dbReference type="Proteomes" id="UP000836841"/>
    </source>
</evidence>
<dbReference type="GO" id="GO:0009251">
    <property type="term" value="P:glucan catabolic process"/>
    <property type="evidence" value="ECO:0007669"/>
    <property type="project" value="TreeGrafter"/>
</dbReference>
<reference evidence="8 9" key="1">
    <citation type="submission" date="2022-03" db="EMBL/GenBank/DDBJ databases">
        <authorList>
            <person name="Nunn A."/>
            <person name="Chopra R."/>
            <person name="Nunn A."/>
            <person name="Contreras Garrido A."/>
        </authorList>
    </citation>
    <scope>NUCLEOTIDE SEQUENCE [LARGE SCALE GENOMIC DNA]</scope>
</reference>
<keyword evidence="3 4" id="KW-0326">Glycosidase</keyword>
<feature type="region of interest" description="Disordered" evidence="5">
    <location>
        <begin position="769"/>
        <end position="798"/>
    </location>
</feature>
<protein>
    <recommendedName>
        <fullName evidence="10">Beta-glucosidase</fullName>
    </recommendedName>
</protein>
<name>A0AAU9SGN3_THLAR</name>
<organism evidence="8 9">
    <name type="scientific">Thlaspi arvense</name>
    <name type="common">Field penny-cress</name>
    <dbReference type="NCBI Taxonomy" id="13288"/>
    <lineage>
        <taxon>Eukaryota</taxon>
        <taxon>Viridiplantae</taxon>
        <taxon>Streptophyta</taxon>
        <taxon>Embryophyta</taxon>
        <taxon>Tracheophyta</taxon>
        <taxon>Spermatophyta</taxon>
        <taxon>Magnoliopsida</taxon>
        <taxon>eudicotyledons</taxon>
        <taxon>Gunneridae</taxon>
        <taxon>Pentapetalae</taxon>
        <taxon>rosids</taxon>
        <taxon>malvids</taxon>
        <taxon>Brassicales</taxon>
        <taxon>Brassicaceae</taxon>
        <taxon>Thlaspideae</taxon>
        <taxon>Thlaspi</taxon>
    </lineage>
</organism>
<accession>A0AAU9SGN3</accession>
<keyword evidence="9" id="KW-1185">Reference proteome</keyword>
<evidence type="ECO:0008006" key="10">
    <source>
        <dbReference type="Google" id="ProtNLM"/>
    </source>
</evidence>
<dbReference type="Pfam" id="PF01915">
    <property type="entry name" value="Glyco_hydro_3_C"/>
    <property type="match status" value="3"/>
</dbReference>
<dbReference type="FunFam" id="3.40.50.1700:FF:000002">
    <property type="entry name" value="Glycosyl hydrolase family protein"/>
    <property type="match status" value="2"/>
</dbReference>
<dbReference type="Pfam" id="PF00933">
    <property type="entry name" value="Glyco_hydro_3"/>
    <property type="match status" value="3"/>
</dbReference>
<dbReference type="InterPro" id="IPR002772">
    <property type="entry name" value="Glyco_hydro_3_C"/>
</dbReference>
<feature type="domain" description="Glycoside hydrolase family 3 N-terminal" evidence="6">
    <location>
        <begin position="1371"/>
        <end position="1699"/>
    </location>
</feature>
<dbReference type="InterPro" id="IPR017853">
    <property type="entry name" value="GH"/>
</dbReference>
<dbReference type="InterPro" id="IPR036962">
    <property type="entry name" value="Glyco_hydro_3_N_sf"/>
</dbReference>
<feature type="compositionally biased region" description="Basic and acidic residues" evidence="5">
    <location>
        <begin position="785"/>
        <end position="796"/>
    </location>
</feature>
<evidence type="ECO:0000256" key="3">
    <source>
        <dbReference type="ARBA" id="ARBA00023295"/>
    </source>
</evidence>
<keyword evidence="2 4" id="KW-0378">Hydrolase</keyword>
<comment type="similarity">
    <text evidence="1 4">Belongs to the glycosyl hydrolase 3 family.</text>
</comment>
<dbReference type="InterPro" id="IPR019800">
    <property type="entry name" value="Glyco_hydro_3_AS"/>
</dbReference>
<evidence type="ECO:0000256" key="1">
    <source>
        <dbReference type="ARBA" id="ARBA00005336"/>
    </source>
</evidence>
<proteinExistence type="inferred from homology"/>
<dbReference type="Gene3D" id="3.40.50.1700">
    <property type="entry name" value="Glycoside hydrolase family 3 C-terminal domain"/>
    <property type="match status" value="3"/>
</dbReference>
<evidence type="ECO:0000313" key="8">
    <source>
        <dbReference type="EMBL" id="CAH2065109.1"/>
    </source>
</evidence>
<feature type="domain" description="Glycoside hydrolase family 3 C-terminal" evidence="7">
    <location>
        <begin position="515"/>
        <end position="725"/>
    </location>
</feature>
<dbReference type="SUPFAM" id="SSF52279">
    <property type="entry name" value="Beta-D-glucan exohydrolase, C-terminal domain"/>
    <property type="match status" value="3"/>
</dbReference>
<feature type="domain" description="Glycoside hydrolase family 3 N-terminal" evidence="6">
    <location>
        <begin position="829"/>
        <end position="1111"/>
    </location>
</feature>
<dbReference type="InterPro" id="IPR036881">
    <property type="entry name" value="Glyco_hydro_3_C_sf"/>
</dbReference>
<dbReference type="Gene3D" id="3.20.20.300">
    <property type="entry name" value="Glycoside hydrolase, family 3, N-terminal domain"/>
    <property type="match status" value="3"/>
</dbReference>
<evidence type="ECO:0000259" key="7">
    <source>
        <dbReference type="Pfam" id="PF01915"/>
    </source>
</evidence>
<dbReference type="SUPFAM" id="SSF51445">
    <property type="entry name" value="(Trans)glycosidases"/>
    <property type="match status" value="3"/>
</dbReference>
<feature type="domain" description="Glycoside hydrolase family 3 C-terminal" evidence="7">
    <location>
        <begin position="1756"/>
        <end position="1891"/>
    </location>
</feature>
<dbReference type="InterPro" id="IPR051915">
    <property type="entry name" value="Cellulose_Degrad_GH3"/>
</dbReference>
<evidence type="ECO:0000259" key="6">
    <source>
        <dbReference type="Pfam" id="PF00933"/>
    </source>
</evidence>
<dbReference type="Proteomes" id="UP000836841">
    <property type="component" value="Chromosome 5"/>
</dbReference>
<dbReference type="InterPro" id="IPR001764">
    <property type="entry name" value="Glyco_hydro_3_N"/>
</dbReference>
<dbReference type="PROSITE" id="PS00775">
    <property type="entry name" value="GLYCOSYL_HYDROL_F3"/>
    <property type="match status" value="3"/>
</dbReference>
<feature type="domain" description="Glycoside hydrolase family 3 C-terminal" evidence="7">
    <location>
        <begin position="1148"/>
        <end position="1341"/>
    </location>
</feature>
<evidence type="ECO:0000256" key="4">
    <source>
        <dbReference type="RuleBase" id="RU361161"/>
    </source>
</evidence>
<gene>
    <name evidence="8" type="ORF">TAV2_LOCUS17790</name>
</gene>
<dbReference type="PRINTS" id="PR00133">
    <property type="entry name" value="GLHYDRLASE3"/>
</dbReference>
<dbReference type="PANTHER" id="PTHR30620">
    <property type="entry name" value="PERIPLASMIC BETA-GLUCOSIDASE-RELATED"/>
    <property type="match status" value="1"/>
</dbReference>
<dbReference type="FunFam" id="3.20.20.300:FF:000003">
    <property type="entry name" value="Beta-D-glucan exohydrolase isoenzyme ExoI"/>
    <property type="match status" value="3"/>
</dbReference>
<evidence type="ECO:0000256" key="5">
    <source>
        <dbReference type="SAM" id="MobiDB-lite"/>
    </source>
</evidence>
<evidence type="ECO:0000256" key="2">
    <source>
        <dbReference type="ARBA" id="ARBA00022801"/>
    </source>
</evidence>